<dbReference type="InterPro" id="IPR013752">
    <property type="entry name" value="KPA_reductase"/>
</dbReference>
<keyword evidence="4" id="KW-0566">Pantothenate biosynthesis</keyword>
<dbReference type="Pfam" id="PF02558">
    <property type="entry name" value="ApbA"/>
    <property type="match status" value="1"/>
</dbReference>
<dbReference type="Pfam" id="PF08546">
    <property type="entry name" value="ApbA_C"/>
    <property type="match status" value="1"/>
</dbReference>
<dbReference type="InterPro" id="IPR013328">
    <property type="entry name" value="6PGD_dom2"/>
</dbReference>
<protein>
    <recommendedName>
        <fullName evidence="4">2-dehydropantoate 2-reductase</fullName>
        <ecNumber evidence="4">1.1.1.169</ecNumber>
    </recommendedName>
    <alternativeName>
        <fullName evidence="4">Ketopantoate reductase</fullName>
    </alternativeName>
</protein>
<dbReference type="InterPro" id="IPR051402">
    <property type="entry name" value="KPR-Related"/>
</dbReference>
<feature type="domain" description="Ketopantoate reductase N-terminal" evidence="5">
    <location>
        <begin position="11"/>
        <end position="150"/>
    </location>
</feature>
<evidence type="ECO:0000256" key="2">
    <source>
        <dbReference type="ARBA" id="ARBA00022857"/>
    </source>
</evidence>
<dbReference type="InterPro" id="IPR003710">
    <property type="entry name" value="ApbA"/>
</dbReference>
<dbReference type="PANTHER" id="PTHR21708:SF26">
    <property type="entry name" value="2-DEHYDROPANTOATE 2-REDUCTASE"/>
    <property type="match status" value="1"/>
</dbReference>
<dbReference type="EC" id="1.1.1.169" evidence="4"/>
<evidence type="ECO:0000259" key="5">
    <source>
        <dbReference type="Pfam" id="PF02558"/>
    </source>
</evidence>
<evidence type="ECO:0000313" key="7">
    <source>
        <dbReference type="EMBL" id="GAA5165218.1"/>
    </source>
</evidence>
<organism evidence="7 8">
    <name type="scientific">Pseudonocardia eucalypti</name>
    <dbReference type="NCBI Taxonomy" id="648755"/>
    <lineage>
        <taxon>Bacteria</taxon>
        <taxon>Bacillati</taxon>
        <taxon>Actinomycetota</taxon>
        <taxon>Actinomycetes</taxon>
        <taxon>Pseudonocardiales</taxon>
        <taxon>Pseudonocardiaceae</taxon>
        <taxon>Pseudonocardia</taxon>
    </lineage>
</organism>
<evidence type="ECO:0000256" key="3">
    <source>
        <dbReference type="ARBA" id="ARBA00023002"/>
    </source>
</evidence>
<dbReference type="InterPro" id="IPR013332">
    <property type="entry name" value="KPR_N"/>
</dbReference>
<name>A0ABP9QP84_9PSEU</name>
<dbReference type="Gene3D" id="1.10.1040.10">
    <property type="entry name" value="N-(1-d-carboxylethyl)-l-norvaline Dehydrogenase, domain 2"/>
    <property type="match status" value="1"/>
</dbReference>
<comment type="caution">
    <text evidence="7">The sequence shown here is derived from an EMBL/GenBank/DDBJ whole genome shotgun (WGS) entry which is preliminary data.</text>
</comment>
<dbReference type="InterPro" id="IPR008927">
    <property type="entry name" value="6-PGluconate_DH-like_C_sf"/>
</dbReference>
<comment type="catalytic activity">
    <reaction evidence="4">
        <text>(R)-pantoate + NADP(+) = 2-dehydropantoate + NADPH + H(+)</text>
        <dbReference type="Rhea" id="RHEA:16233"/>
        <dbReference type="ChEBI" id="CHEBI:11561"/>
        <dbReference type="ChEBI" id="CHEBI:15378"/>
        <dbReference type="ChEBI" id="CHEBI:15980"/>
        <dbReference type="ChEBI" id="CHEBI:57783"/>
        <dbReference type="ChEBI" id="CHEBI:58349"/>
        <dbReference type="EC" id="1.1.1.169"/>
    </reaction>
</comment>
<proteinExistence type="inferred from homology"/>
<dbReference type="NCBIfam" id="TIGR00745">
    <property type="entry name" value="apbA_panE"/>
    <property type="match status" value="1"/>
</dbReference>
<evidence type="ECO:0000313" key="8">
    <source>
        <dbReference type="Proteomes" id="UP001428817"/>
    </source>
</evidence>
<keyword evidence="8" id="KW-1185">Reference proteome</keyword>
<keyword evidence="2 4" id="KW-0521">NADP</keyword>
<dbReference type="EMBL" id="BAABJP010000030">
    <property type="protein sequence ID" value="GAA5165218.1"/>
    <property type="molecule type" value="Genomic_DNA"/>
</dbReference>
<feature type="domain" description="Ketopantoate reductase C-terminal" evidence="6">
    <location>
        <begin position="174"/>
        <end position="295"/>
    </location>
</feature>
<reference evidence="8" key="1">
    <citation type="journal article" date="2019" name="Int. J. Syst. Evol. Microbiol.">
        <title>The Global Catalogue of Microorganisms (GCM) 10K type strain sequencing project: providing services to taxonomists for standard genome sequencing and annotation.</title>
        <authorList>
            <consortium name="The Broad Institute Genomics Platform"/>
            <consortium name="The Broad Institute Genome Sequencing Center for Infectious Disease"/>
            <person name="Wu L."/>
            <person name="Ma J."/>
        </authorList>
    </citation>
    <scope>NUCLEOTIDE SEQUENCE [LARGE SCALE GENOMIC DNA]</scope>
    <source>
        <strain evidence="8">JCM 18303</strain>
    </source>
</reference>
<dbReference type="Proteomes" id="UP001428817">
    <property type="component" value="Unassembled WGS sequence"/>
</dbReference>
<evidence type="ECO:0000259" key="6">
    <source>
        <dbReference type="Pfam" id="PF08546"/>
    </source>
</evidence>
<dbReference type="SUPFAM" id="SSF48179">
    <property type="entry name" value="6-phosphogluconate dehydrogenase C-terminal domain-like"/>
    <property type="match status" value="1"/>
</dbReference>
<accession>A0ABP9QP84</accession>
<dbReference type="RefSeq" id="WP_185062570.1">
    <property type="nucleotide sequence ID" value="NZ_BAABJP010000030.1"/>
</dbReference>
<evidence type="ECO:0000256" key="4">
    <source>
        <dbReference type="RuleBase" id="RU362068"/>
    </source>
</evidence>
<keyword evidence="3 4" id="KW-0560">Oxidoreductase</keyword>
<gene>
    <name evidence="7" type="ORF">GCM10023321_54970</name>
</gene>
<comment type="similarity">
    <text evidence="1 4">Belongs to the ketopantoate reductase family.</text>
</comment>
<dbReference type="SUPFAM" id="SSF51735">
    <property type="entry name" value="NAD(P)-binding Rossmann-fold domains"/>
    <property type="match status" value="1"/>
</dbReference>
<dbReference type="Gene3D" id="3.40.50.720">
    <property type="entry name" value="NAD(P)-binding Rossmann-like Domain"/>
    <property type="match status" value="1"/>
</dbReference>
<sequence>MPATRTSEQRVAVVGLGAIGGLLASEVAGAGHRVTVCVREPVPGLVLRLSGRENPVPVEVATDPEQVAPVDWLLLATKAQHTAKAAHWLRALGGPDTVTVVAQNGIEQRDMAGEFVPPETVLPALAYVSAERLAPGRVAVHRPGTLAVPEGPAGARLAGLLSGELLTVRPVPDFHTESWRKLLSNIVVNPITALTLRRADVLREPEIGVLATELITEAMRVGIAEGARLSPGEVAGMVERFSTFPAAGGSSMLYDRLAGRDLEHEHLTGAVVRAADRHGIDVPLHRALLALLRAVDRGAR</sequence>
<dbReference type="InterPro" id="IPR036291">
    <property type="entry name" value="NAD(P)-bd_dom_sf"/>
</dbReference>
<dbReference type="PANTHER" id="PTHR21708">
    <property type="entry name" value="PROBABLE 2-DEHYDROPANTOATE 2-REDUCTASE"/>
    <property type="match status" value="1"/>
</dbReference>
<comment type="function">
    <text evidence="4">Catalyzes the NADPH-dependent reduction of ketopantoate into pantoic acid.</text>
</comment>
<comment type="pathway">
    <text evidence="4">Cofactor biosynthesis; (R)-pantothenate biosynthesis; (R)-pantoate from 3-methyl-2-oxobutanoate: step 2/2.</text>
</comment>
<dbReference type="NCBIfam" id="NF005091">
    <property type="entry name" value="PRK06522.2-2"/>
    <property type="match status" value="1"/>
</dbReference>
<evidence type="ECO:0000256" key="1">
    <source>
        <dbReference type="ARBA" id="ARBA00007870"/>
    </source>
</evidence>